<dbReference type="InterPro" id="IPR036537">
    <property type="entry name" value="Adaptor_Cbl_N_dom_sf"/>
</dbReference>
<name>A0A0E0BM17_9ORYZ</name>
<dbReference type="HOGENOM" id="CLU_651131_0_0_1"/>
<accession>A0A0E0BM17</accession>
<dbReference type="AlphaFoldDB" id="A0A0E0BM17"/>
<dbReference type="PANTHER" id="PTHR46604">
    <property type="entry name" value="PROTEIN MID1-COMPLEMENTING ACTIVITY 1"/>
    <property type="match status" value="1"/>
</dbReference>
<dbReference type="CDD" id="cd21037">
    <property type="entry name" value="MLKL_NTD"/>
    <property type="match status" value="1"/>
</dbReference>
<feature type="region of interest" description="Disordered" evidence="1">
    <location>
        <begin position="80"/>
        <end position="102"/>
    </location>
</feature>
<sequence>MPSDLHIANDIAAVLFPATERVLGRADDLVLLVESLPAKLTARSTASRPSSPAPNSRTWRSSRRTTAVVATPCMATRLPTVDGKGEAATPAKRADVSGGQECGVEDVQRVETPAAEITIDTEIVKNKDQERGGSEREEEEAFAMAGTGSREEALLVLFDTAWQQGNLLTGGSGGTAGALALTSGRGGSGRQATPPDSAIQVSNERKMALVAQAATVAQFAGVDAYGLIKMIAEAAQTVRRNRATCLQLARRVKMIGDLLEQLHGAQLMQQPETRNPVEQLEETLRRAYLLVRSCQGRSYVYRCFMGGRHADELREVQSEITFYLQLFPIVSYVATLNWVRHLNKADPSCKEAPLVRPYFVPFVILSWDGSCLAVVQKVHLGIVYTWVGEAVADTVESVHELYTRQKKLYYMNNSTLRPSFLN</sequence>
<dbReference type="InterPro" id="IPR059179">
    <property type="entry name" value="MLKL-like_MCAfunc"/>
</dbReference>
<organism evidence="3">
    <name type="scientific">Oryza glumipatula</name>
    <dbReference type="NCBI Taxonomy" id="40148"/>
    <lineage>
        <taxon>Eukaryota</taxon>
        <taxon>Viridiplantae</taxon>
        <taxon>Streptophyta</taxon>
        <taxon>Embryophyta</taxon>
        <taxon>Tracheophyta</taxon>
        <taxon>Spermatophyta</taxon>
        <taxon>Magnoliopsida</taxon>
        <taxon>Liliopsida</taxon>
        <taxon>Poales</taxon>
        <taxon>Poaceae</taxon>
        <taxon>BOP clade</taxon>
        <taxon>Oryzoideae</taxon>
        <taxon>Oryzeae</taxon>
        <taxon>Oryzinae</taxon>
        <taxon>Oryza</taxon>
    </lineage>
</organism>
<evidence type="ECO:0000313" key="4">
    <source>
        <dbReference type="Proteomes" id="UP000026961"/>
    </source>
</evidence>
<dbReference type="GO" id="GO:0007166">
    <property type="term" value="P:cell surface receptor signaling pathway"/>
    <property type="evidence" value="ECO:0007669"/>
    <property type="project" value="InterPro"/>
</dbReference>
<proteinExistence type="predicted"/>
<dbReference type="Proteomes" id="UP000026961">
    <property type="component" value="Chromosome 11"/>
</dbReference>
<keyword evidence="4" id="KW-1185">Reference proteome</keyword>
<feature type="domain" description="MCAfunc" evidence="2">
    <location>
        <begin position="227"/>
        <end position="335"/>
    </location>
</feature>
<feature type="region of interest" description="Disordered" evidence="1">
    <location>
        <begin position="40"/>
        <end position="65"/>
    </location>
</feature>
<reference evidence="3" key="1">
    <citation type="submission" date="2015-04" db="UniProtKB">
        <authorList>
            <consortium name="EnsemblPlants"/>
        </authorList>
    </citation>
    <scope>IDENTIFICATION</scope>
</reference>
<dbReference type="PANTHER" id="PTHR46604:SF4">
    <property type="entry name" value="EXPRESSED PROTEIN"/>
    <property type="match status" value="1"/>
</dbReference>
<protein>
    <recommendedName>
        <fullName evidence="2">MCAfunc domain-containing protein</fullName>
    </recommendedName>
</protein>
<evidence type="ECO:0000313" key="3">
    <source>
        <dbReference type="EnsemblPlants" id="OGLUM11G21690.1"/>
    </source>
</evidence>
<evidence type="ECO:0000259" key="2">
    <source>
        <dbReference type="Pfam" id="PF19584"/>
    </source>
</evidence>
<evidence type="ECO:0000256" key="1">
    <source>
        <dbReference type="SAM" id="MobiDB-lite"/>
    </source>
</evidence>
<reference evidence="3" key="2">
    <citation type="submission" date="2018-05" db="EMBL/GenBank/DDBJ databases">
        <title>OgluRS3 (Oryza glumaepatula Reference Sequence Version 3).</title>
        <authorList>
            <person name="Zhang J."/>
            <person name="Kudrna D."/>
            <person name="Lee S."/>
            <person name="Talag J."/>
            <person name="Welchert J."/>
            <person name="Wing R.A."/>
        </authorList>
    </citation>
    <scope>NUCLEOTIDE SEQUENCE [LARGE SCALE GENOMIC DNA]</scope>
</reference>
<dbReference type="EnsemblPlants" id="OGLUM11G21690.1">
    <property type="protein sequence ID" value="OGLUM11G21690.1"/>
    <property type="gene ID" value="OGLUM11G21690"/>
</dbReference>
<dbReference type="Gramene" id="OGLUM11G21690.1">
    <property type="protein sequence ID" value="OGLUM11G21690.1"/>
    <property type="gene ID" value="OGLUM11G21690"/>
</dbReference>
<dbReference type="Pfam" id="PF19584">
    <property type="entry name" value="MCAfunc"/>
    <property type="match status" value="1"/>
</dbReference>
<feature type="compositionally biased region" description="Low complexity" evidence="1">
    <location>
        <begin position="41"/>
        <end position="59"/>
    </location>
</feature>
<dbReference type="Gene3D" id="1.20.930.20">
    <property type="entry name" value="Adaptor protein Cbl, N-terminal domain"/>
    <property type="match status" value="1"/>
</dbReference>
<dbReference type="InterPro" id="IPR045766">
    <property type="entry name" value="MCAfunc"/>
</dbReference>